<evidence type="ECO:0000256" key="2">
    <source>
        <dbReference type="ARBA" id="ARBA00007261"/>
    </source>
</evidence>
<reference evidence="8 9" key="1">
    <citation type="submission" date="2012-09" db="EMBL/GenBank/DDBJ databases">
        <title>Genome Sequence of alkane-degrading Bacterium Alcanivorax sp. 6-D-6.</title>
        <authorList>
            <person name="Lai Q."/>
            <person name="Shao Z."/>
        </authorList>
    </citation>
    <scope>NUCLEOTIDE SEQUENCE [LARGE SCALE GENOMIC DNA]</scope>
    <source>
        <strain evidence="8 9">6-D-6</strain>
    </source>
</reference>
<keyword evidence="5" id="KW-0732">Signal</keyword>
<dbReference type="SUPFAM" id="SSF63411">
    <property type="entry name" value="LuxS/MPP-like metallohydrolase"/>
    <property type="match status" value="2"/>
</dbReference>
<feature type="region of interest" description="Disordered" evidence="4">
    <location>
        <begin position="436"/>
        <end position="457"/>
    </location>
</feature>
<evidence type="ECO:0000256" key="4">
    <source>
        <dbReference type="SAM" id="MobiDB-lite"/>
    </source>
</evidence>
<dbReference type="InterPro" id="IPR011249">
    <property type="entry name" value="Metalloenz_LuxS/M16"/>
</dbReference>
<dbReference type="InterPro" id="IPR050361">
    <property type="entry name" value="MPP/UQCRC_Complex"/>
</dbReference>
<proteinExistence type="inferred from homology"/>
<evidence type="ECO:0000256" key="5">
    <source>
        <dbReference type="SAM" id="SignalP"/>
    </source>
</evidence>
<dbReference type="GO" id="GO:0006508">
    <property type="term" value="P:proteolysis"/>
    <property type="evidence" value="ECO:0007669"/>
    <property type="project" value="UniProtKB-KW"/>
</dbReference>
<keyword evidence="8" id="KW-0645">Protease</keyword>
<dbReference type="InterPro" id="IPR007863">
    <property type="entry name" value="Peptidase_M16_C"/>
</dbReference>
<sequence>MRILVVALVLGMLSSLARADLPTHEFSLDNGLRVLVREDHRAPVITVMIWFKAGSIDEAPHETGLAHLLEHMMFKGTKHLGPGEYSRIVARFGGSDNAFTSYDYTAYFQQYESSRLALALELEAERLKNLEIDDQEFHRELRVVMEERRQRTDDNPNALAWEKFQAVARPGTGYAHPIIGWRDLLAQLQPEQARSWFQRYYVPSNATLVIAGDVTEEQVRPLVQRFFGKLPAGQTPPRPKLSLEPPAGERRLSLRLPVKVPALYMTYNVPSLTTAEDKKAFYTLTMLAGVLDGGLSARIETDLVRGQRLAAGAGAGYSGLQRGSGTFTFTATPNPDVTLEQLEQALLDQVRALAETPPSAEEMERVRASVTASQVYQRDSVMGQAMELGMLSTLGLDWRLAGEFEANLAEVTAEDVRDAARQWLVDERRTTALVLPKELPKELPEAAKPENAQPEEQ</sequence>
<protein>
    <submittedName>
        <fullName evidence="8">Zinc protease</fullName>
    </submittedName>
</protein>
<keyword evidence="8" id="KW-0378">Hydrolase</keyword>
<evidence type="ECO:0000313" key="8">
    <source>
        <dbReference type="EMBL" id="KAF0805826.1"/>
    </source>
</evidence>
<feature type="signal peptide" evidence="5">
    <location>
        <begin position="1"/>
        <end position="19"/>
    </location>
</feature>
<dbReference type="InterPro" id="IPR001431">
    <property type="entry name" value="Pept_M16_Zn_BS"/>
</dbReference>
<organism evidence="8 9">
    <name type="scientific">Alcanivorax xiamenensis</name>
    <dbReference type="NCBI Taxonomy" id="1177156"/>
    <lineage>
        <taxon>Bacteria</taxon>
        <taxon>Pseudomonadati</taxon>
        <taxon>Pseudomonadota</taxon>
        <taxon>Gammaproteobacteria</taxon>
        <taxon>Oceanospirillales</taxon>
        <taxon>Alcanivoracaceae</taxon>
        <taxon>Alcanivorax</taxon>
    </lineage>
</organism>
<evidence type="ECO:0000256" key="3">
    <source>
        <dbReference type="RuleBase" id="RU004447"/>
    </source>
</evidence>
<dbReference type="PROSITE" id="PS00143">
    <property type="entry name" value="INSULINASE"/>
    <property type="match status" value="1"/>
</dbReference>
<dbReference type="Gene3D" id="3.30.830.10">
    <property type="entry name" value="Metalloenzyme, LuxS/M16 peptidase-like"/>
    <property type="match status" value="2"/>
</dbReference>
<evidence type="ECO:0000259" key="6">
    <source>
        <dbReference type="Pfam" id="PF00675"/>
    </source>
</evidence>
<comment type="cofactor">
    <cofactor evidence="1">
        <name>Zn(2+)</name>
        <dbReference type="ChEBI" id="CHEBI:29105"/>
    </cofactor>
</comment>
<evidence type="ECO:0000259" key="7">
    <source>
        <dbReference type="Pfam" id="PF05193"/>
    </source>
</evidence>
<dbReference type="Pfam" id="PF00675">
    <property type="entry name" value="Peptidase_M16"/>
    <property type="match status" value="1"/>
</dbReference>
<comment type="similarity">
    <text evidence="2 3">Belongs to the peptidase M16 family.</text>
</comment>
<dbReference type="EMBL" id="AQPF01000013">
    <property type="protein sequence ID" value="KAF0805826.1"/>
    <property type="molecule type" value="Genomic_DNA"/>
</dbReference>
<feature type="chain" id="PRO_5046263384" evidence="5">
    <location>
        <begin position="20"/>
        <end position="457"/>
    </location>
</feature>
<dbReference type="Pfam" id="PF05193">
    <property type="entry name" value="Peptidase_M16_C"/>
    <property type="match status" value="1"/>
</dbReference>
<dbReference type="GO" id="GO:0008233">
    <property type="term" value="F:peptidase activity"/>
    <property type="evidence" value="ECO:0007669"/>
    <property type="project" value="UniProtKB-KW"/>
</dbReference>
<dbReference type="Proteomes" id="UP000771797">
    <property type="component" value="Unassembled WGS sequence"/>
</dbReference>
<evidence type="ECO:0000256" key="1">
    <source>
        <dbReference type="ARBA" id="ARBA00001947"/>
    </source>
</evidence>
<feature type="domain" description="Peptidase M16 C-terminal" evidence="7">
    <location>
        <begin position="188"/>
        <end position="369"/>
    </location>
</feature>
<feature type="domain" description="Peptidase M16 N-terminal" evidence="6">
    <location>
        <begin position="33"/>
        <end position="178"/>
    </location>
</feature>
<keyword evidence="9" id="KW-1185">Reference proteome</keyword>
<evidence type="ECO:0000313" key="9">
    <source>
        <dbReference type="Proteomes" id="UP000771797"/>
    </source>
</evidence>
<comment type="caution">
    <text evidence="8">The sequence shown here is derived from an EMBL/GenBank/DDBJ whole genome shotgun (WGS) entry which is preliminary data.</text>
</comment>
<dbReference type="PANTHER" id="PTHR11851:SF49">
    <property type="entry name" value="MITOCHONDRIAL-PROCESSING PEPTIDASE SUBUNIT ALPHA"/>
    <property type="match status" value="1"/>
</dbReference>
<dbReference type="InterPro" id="IPR011765">
    <property type="entry name" value="Pept_M16_N"/>
</dbReference>
<feature type="compositionally biased region" description="Basic and acidic residues" evidence="4">
    <location>
        <begin position="438"/>
        <end position="448"/>
    </location>
</feature>
<name>A0ABQ6Y8I8_9GAMM</name>
<dbReference type="RefSeq" id="WP_159660703.1">
    <property type="nucleotide sequence ID" value="NZ_AQPF01000013.1"/>
</dbReference>
<dbReference type="PANTHER" id="PTHR11851">
    <property type="entry name" value="METALLOPROTEASE"/>
    <property type="match status" value="1"/>
</dbReference>
<gene>
    <name evidence="8" type="ORF">A6D6_02087</name>
</gene>
<accession>A0ABQ6Y8I8</accession>